<evidence type="ECO:0000256" key="8">
    <source>
        <dbReference type="PIRSR" id="PIRSR005091-3"/>
    </source>
</evidence>
<feature type="binding site" evidence="8">
    <location>
        <position position="337"/>
    </location>
    <ligand>
        <name>Mn(2+)</name>
        <dbReference type="ChEBI" id="CHEBI:29035"/>
    </ligand>
</feature>
<feature type="transmembrane region" description="Helical" evidence="9">
    <location>
        <begin position="60"/>
        <end position="78"/>
    </location>
</feature>
<feature type="binding site" evidence="8">
    <location>
        <position position="518"/>
    </location>
    <ligand>
        <name>Mn(2+)</name>
        <dbReference type="ChEBI" id="CHEBI:29035"/>
    </ligand>
</feature>
<dbReference type="PIRSF" id="PIRSF005091">
    <property type="entry name" value="Mmb_sulf_HI1246"/>
    <property type="match status" value="1"/>
</dbReference>
<dbReference type="GO" id="GO:0005886">
    <property type="term" value="C:plasma membrane"/>
    <property type="evidence" value="ECO:0007669"/>
    <property type="project" value="UniProtKB-SubCell"/>
</dbReference>
<evidence type="ECO:0000256" key="1">
    <source>
        <dbReference type="ARBA" id="ARBA00004651"/>
    </source>
</evidence>
<proteinExistence type="predicted"/>
<dbReference type="PANTHER" id="PTHR47371:SF3">
    <property type="entry name" value="PHOSPHOGLYCEROL TRANSFERASE I"/>
    <property type="match status" value="1"/>
</dbReference>
<dbReference type="InterPro" id="IPR000917">
    <property type="entry name" value="Sulfatase_N"/>
</dbReference>
<keyword evidence="2" id="KW-1003">Cell membrane</keyword>
<dbReference type="GO" id="GO:0046872">
    <property type="term" value="F:metal ion binding"/>
    <property type="evidence" value="ECO:0007669"/>
    <property type="project" value="UniProtKB-KW"/>
</dbReference>
<dbReference type="EMBL" id="JACHWY010000001">
    <property type="protein sequence ID" value="MBB3046198.1"/>
    <property type="molecule type" value="Genomic_DNA"/>
</dbReference>
<evidence type="ECO:0000256" key="5">
    <source>
        <dbReference type="ARBA" id="ARBA00023136"/>
    </source>
</evidence>
<evidence type="ECO:0000256" key="2">
    <source>
        <dbReference type="ARBA" id="ARBA00022475"/>
    </source>
</evidence>
<accession>A0A7W4W2Z7</accession>
<evidence type="ECO:0000313" key="11">
    <source>
        <dbReference type="EMBL" id="MBB3046198.1"/>
    </source>
</evidence>
<dbReference type="PANTHER" id="PTHR47371">
    <property type="entry name" value="LIPOTEICHOIC ACID SYNTHASE"/>
    <property type="match status" value="1"/>
</dbReference>
<protein>
    <submittedName>
        <fullName evidence="11">Phosphoglycerol transferase MdoB-like AlkP superfamily enzyme</fullName>
    </submittedName>
</protein>
<feature type="active site" evidence="6">
    <location>
        <position position="337"/>
    </location>
</feature>
<keyword evidence="3 9" id="KW-0812">Transmembrane</keyword>
<name>A0A7W4W2Z7_9GAMM</name>
<dbReference type="Gene3D" id="3.40.720.10">
    <property type="entry name" value="Alkaline Phosphatase, subunit A"/>
    <property type="match status" value="1"/>
</dbReference>
<feature type="transmembrane region" description="Helical" evidence="9">
    <location>
        <begin position="181"/>
        <end position="200"/>
    </location>
</feature>
<feature type="domain" description="Sulfatase N-terminal" evidence="10">
    <location>
        <begin position="289"/>
        <end position="577"/>
    </location>
</feature>
<keyword evidence="5 9" id="KW-0472">Membrane</keyword>
<feature type="binding site" evidence="7">
    <location>
        <position position="452"/>
    </location>
    <ligand>
        <name>substrate</name>
    </ligand>
</feature>
<keyword evidence="7" id="KW-0464">Manganese</keyword>
<evidence type="ECO:0000256" key="3">
    <source>
        <dbReference type="ARBA" id="ARBA00022692"/>
    </source>
</evidence>
<feature type="transmembrane region" description="Helical" evidence="9">
    <location>
        <begin position="90"/>
        <end position="114"/>
    </location>
</feature>
<reference evidence="11 12" key="1">
    <citation type="submission" date="2020-08" db="EMBL/GenBank/DDBJ databases">
        <title>Genomic Encyclopedia of Type Strains, Phase III (KMG-III): the genomes of soil and plant-associated and newly described type strains.</title>
        <authorList>
            <person name="Whitman W."/>
        </authorList>
    </citation>
    <scope>NUCLEOTIDE SEQUENCE [LARGE SCALE GENOMIC DNA]</scope>
    <source>
        <strain evidence="11 12">CECT 8654</strain>
    </source>
</reference>
<gene>
    <name evidence="11" type="ORF">FHR99_000434</name>
</gene>
<keyword evidence="7" id="KW-0479">Metal-binding</keyword>
<evidence type="ECO:0000313" key="12">
    <source>
        <dbReference type="Proteomes" id="UP000537130"/>
    </source>
</evidence>
<dbReference type="AlphaFoldDB" id="A0A7W4W2Z7"/>
<dbReference type="InterPro" id="IPR012160">
    <property type="entry name" value="LtaS-like"/>
</dbReference>
<evidence type="ECO:0000256" key="9">
    <source>
        <dbReference type="SAM" id="Phobius"/>
    </source>
</evidence>
<dbReference type="InterPro" id="IPR050448">
    <property type="entry name" value="OpgB/LTA_synthase_biosynth"/>
</dbReference>
<evidence type="ECO:0000256" key="4">
    <source>
        <dbReference type="ARBA" id="ARBA00022989"/>
    </source>
</evidence>
<dbReference type="Pfam" id="PF00884">
    <property type="entry name" value="Sulfatase"/>
    <property type="match status" value="1"/>
</dbReference>
<dbReference type="InterPro" id="IPR017850">
    <property type="entry name" value="Alkaline_phosphatase_core_sf"/>
</dbReference>
<evidence type="ECO:0000256" key="7">
    <source>
        <dbReference type="PIRSR" id="PIRSR005091-2"/>
    </source>
</evidence>
<organism evidence="11 12">
    <name type="scientific">Litorivivens lipolytica</name>
    <dbReference type="NCBI Taxonomy" id="1524264"/>
    <lineage>
        <taxon>Bacteria</taxon>
        <taxon>Pseudomonadati</taxon>
        <taxon>Pseudomonadota</taxon>
        <taxon>Gammaproteobacteria</taxon>
        <taxon>Litorivivens</taxon>
    </lineage>
</organism>
<dbReference type="CDD" id="cd16015">
    <property type="entry name" value="LTA_synthase"/>
    <property type="match status" value="1"/>
</dbReference>
<feature type="binding site" evidence="8">
    <location>
        <position position="519"/>
    </location>
    <ligand>
        <name>Mn(2+)</name>
        <dbReference type="ChEBI" id="CHEBI:29035"/>
    </ligand>
</feature>
<keyword evidence="11" id="KW-0808">Transferase</keyword>
<feature type="binding site" evidence="8">
    <location>
        <position position="297"/>
    </location>
    <ligand>
        <name>Mn(2+)</name>
        <dbReference type="ChEBI" id="CHEBI:29035"/>
    </ligand>
</feature>
<dbReference type="RefSeq" id="WP_183408896.1">
    <property type="nucleotide sequence ID" value="NZ_JACHWY010000001.1"/>
</dbReference>
<comment type="caution">
    <text evidence="11">The sequence shown here is derived from an EMBL/GenBank/DDBJ whole genome shotgun (WGS) entry which is preliminary data.</text>
</comment>
<sequence>MRLLQSRRLSLLLAVALLLFAVQLVFRLIFFFGFADFSDNEAATFGALAKAWGIGLRFDARLSILLTMPLLLLMVPRFHLLEKAWPQRIAVGYVLLVALLLTLFNVFDLGHYAYLGIRMDSTVVRFFDDIAISTSMIWESYPVVWITLGVIVLCMLVYRFGKGAISQIFSAPGEKLGKWAVTWRCFLVFMVAFWTSIGRLSDVPLRWNNAFFTGDPEIGALGLNSVLYFYETMDFSEARYDIAQVQAHYDTVAEYLGLSDSERNSERLNFLRRVEADKQAPFAGMERPPNIVFIMLESLGASRVSAYGNPLKTTPVLDDIADNGWFFEHFYVPVSGTAKTVWASITGLPDTSTVKTATRNPLIAHQRTIVNAFTDHEKYYFLGGSAGWANMRALIKASIDDLHLYEEGSYTEPRVDVWGISDLSLFREADKVLRDIPKEKPFFAIVQTAANHRPFTLPDDMGDFEPDRPDDETLYQAGFKSAEQYNAVRFLDYNVGEFFKMAKEGGYFDNTVFVFYGDHNNRITITPHMADFYEKLDLDGLHVPHMIYAPKLLPPKKVEDAVSLVDVLPTVAGLFGVPYEYAGLGRDYTKHPEGEERYVFTQTADKRHPVIGVISKDWMLRMQSSGDKAKLHKLYSEDSTADHSAANPGKAQHLQKLAKGLYESSHYLHYHNVEESAAGTGQ</sequence>
<evidence type="ECO:0000256" key="6">
    <source>
        <dbReference type="PIRSR" id="PIRSR005091-1"/>
    </source>
</evidence>
<dbReference type="SUPFAM" id="SSF53649">
    <property type="entry name" value="Alkaline phosphatase-like"/>
    <property type="match status" value="1"/>
</dbReference>
<keyword evidence="4 9" id="KW-1133">Transmembrane helix</keyword>
<evidence type="ECO:0000259" key="10">
    <source>
        <dbReference type="Pfam" id="PF00884"/>
    </source>
</evidence>
<dbReference type="GO" id="GO:0016740">
    <property type="term" value="F:transferase activity"/>
    <property type="evidence" value="ECO:0007669"/>
    <property type="project" value="UniProtKB-KW"/>
</dbReference>
<comment type="subcellular location">
    <subcellularLocation>
        <location evidence="1">Cell membrane</location>
        <topology evidence="1">Multi-pass membrane protein</topology>
    </subcellularLocation>
</comment>
<dbReference type="Proteomes" id="UP000537130">
    <property type="component" value="Unassembled WGS sequence"/>
</dbReference>
<feature type="transmembrane region" description="Helical" evidence="9">
    <location>
        <begin position="143"/>
        <end position="161"/>
    </location>
</feature>
<keyword evidence="12" id="KW-1185">Reference proteome</keyword>